<proteinExistence type="predicted"/>
<evidence type="ECO:0000313" key="1">
    <source>
        <dbReference type="EMBL" id="SDG15438.1"/>
    </source>
</evidence>
<dbReference type="AlphaFoldDB" id="A0A1G7RXE3"/>
<sequence>MNNSDLKVLEVIENTLQDNSEKHLTKADFSDIEEDKLVESLHKLRTMGKIEFEENQGEIDFESIKL</sequence>
<dbReference type="Proteomes" id="UP000199708">
    <property type="component" value="Unassembled WGS sequence"/>
</dbReference>
<dbReference type="EMBL" id="FNCK01000003">
    <property type="protein sequence ID" value="SDG15438.1"/>
    <property type="molecule type" value="Genomic_DNA"/>
</dbReference>
<dbReference type="RefSeq" id="WP_090289622.1">
    <property type="nucleotide sequence ID" value="NZ_FNCK01000003.1"/>
</dbReference>
<organism evidence="1 2">
    <name type="scientific">Facklamia miroungae</name>
    <dbReference type="NCBI Taxonomy" id="120956"/>
    <lineage>
        <taxon>Bacteria</taxon>
        <taxon>Bacillati</taxon>
        <taxon>Bacillota</taxon>
        <taxon>Bacilli</taxon>
        <taxon>Lactobacillales</taxon>
        <taxon>Aerococcaceae</taxon>
        <taxon>Facklamia</taxon>
    </lineage>
</organism>
<name>A0A1G7RXE3_9LACT</name>
<reference evidence="1 2" key="1">
    <citation type="submission" date="2016-10" db="EMBL/GenBank/DDBJ databases">
        <authorList>
            <person name="de Groot N.N."/>
        </authorList>
    </citation>
    <scope>NUCLEOTIDE SEQUENCE [LARGE SCALE GENOMIC DNA]</scope>
    <source>
        <strain evidence="1 2">ATCC BAA-466</strain>
    </source>
</reference>
<gene>
    <name evidence="1" type="ORF">SAMN05421791_103215</name>
</gene>
<protein>
    <submittedName>
        <fullName evidence="1">Uncharacterized protein</fullName>
    </submittedName>
</protein>
<evidence type="ECO:0000313" key="2">
    <source>
        <dbReference type="Proteomes" id="UP000199708"/>
    </source>
</evidence>
<accession>A0A1G7RXE3</accession>
<keyword evidence="2" id="KW-1185">Reference proteome</keyword>